<gene>
    <name evidence="2" type="ORF">GCM10023205_28220</name>
</gene>
<evidence type="ECO:0000256" key="1">
    <source>
        <dbReference type="SAM" id="MobiDB-lite"/>
    </source>
</evidence>
<organism evidence="2 3">
    <name type="scientific">Yinghuangia aomiensis</name>
    <dbReference type="NCBI Taxonomy" id="676205"/>
    <lineage>
        <taxon>Bacteria</taxon>
        <taxon>Bacillati</taxon>
        <taxon>Actinomycetota</taxon>
        <taxon>Actinomycetes</taxon>
        <taxon>Kitasatosporales</taxon>
        <taxon>Streptomycetaceae</taxon>
        <taxon>Yinghuangia</taxon>
    </lineage>
</organism>
<proteinExistence type="predicted"/>
<feature type="compositionally biased region" description="Low complexity" evidence="1">
    <location>
        <begin position="49"/>
        <end position="58"/>
    </location>
</feature>
<name>A0ABP9H753_9ACTN</name>
<dbReference type="Proteomes" id="UP001500466">
    <property type="component" value="Unassembled WGS sequence"/>
</dbReference>
<feature type="region of interest" description="Disordered" evidence="1">
    <location>
        <begin position="1"/>
        <end position="70"/>
    </location>
</feature>
<reference evidence="3" key="1">
    <citation type="journal article" date="2019" name="Int. J. Syst. Evol. Microbiol.">
        <title>The Global Catalogue of Microorganisms (GCM) 10K type strain sequencing project: providing services to taxonomists for standard genome sequencing and annotation.</title>
        <authorList>
            <consortium name="The Broad Institute Genomics Platform"/>
            <consortium name="The Broad Institute Genome Sequencing Center for Infectious Disease"/>
            <person name="Wu L."/>
            <person name="Ma J."/>
        </authorList>
    </citation>
    <scope>NUCLEOTIDE SEQUENCE [LARGE SCALE GENOMIC DNA]</scope>
    <source>
        <strain evidence="3">JCM 17986</strain>
    </source>
</reference>
<sequence length="102" mass="10201">MHAPTGEPELSRLTGTRTPSGVPVTDSAPAVEHPQGKGGAGPGPPRVRAPPGRRAGAAHGSPFPASLPDSHVQADASLSLAAFTLARGGTFGIRSDTPRPVP</sequence>
<evidence type="ECO:0000313" key="2">
    <source>
        <dbReference type="EMBL" id="GAA4962767.1"/>
    </source>
</evidence>
<accession>A0ABP9H753</accession>
<protein>
    <submittedName>
        <fullName evidence="2">Uncharacterized protein</fullName>
    </submittedName>
</protein>
<comment type="caution">
    <text evidence="2">The sequence shown here is derived from an EMBL/GenBank/DDBJ whole genome shotgun (WGS) entry which is preliminary data.</text>
</comment>
<evidence type="ECO:0000313" key="3">
    <source>
        <dbReference type="Proteomes" id="UP001500466"/>
    </source>
</evidence>
<dbReference type="EMBL" id="BAABHS010000008">
    <property type="protein sequence ID" value="GAA4962767.1"/>
    <property type="molecule type" value="Genomic_DNA"/>
</dbReference>
<keyword evidence="3" id="KW-1185">Reference proteome</keyword>